<reference evidence="14" key="1">
    <citation type="submission" date="2020-12" db="EMBL/GenBank/DDBJ databases">
        <title>WGS assembly of Carya illinoinensis cv. Pawnee.</title>
        <authorList>
            <person name="Platts A."/>
            <person name="Shu S."/>
            <person name="Wright S."/>
            <person name="Barry K."/>
            <person name="Edger P."/>
            <person name="Pires J.C."/>
            <person name="Schmutz J."/>
        </authorList>
    </citation>
    <scope>NUCLEOTIDE SEQUENCE</scope>
    <source>
        <tissue evidence="14">Leaf</tissue>
    </source>
</reference>
<evidence type="ECO:0000256" key="3">
    <source>
        <dbReference type="ARBA" id="ARBA00022531"/>
    </source>
</evidence>
<name>A0A8T1PFC6_CARIL</name>
<evidence type="ECO:0000256" key="4">
    <source>
        <dbReference type="ARBA" id="ARBA00022617"/>
    </source>
</evidence>
<keyword evidence="2" id="KW-0813">Transport</keyword>
<keyword evidence="10 12" id="KW-0472">Membrane</keyword>
<evidence type="ECO:0000256" key="8">
    <source>
        <dbReference type="ARBA" id="ARBA00022989"/>
    </source>
</evidence>
<evidence type="ECO:0000313" key="14">
    <source>
        <dbReference type="EMBL" id="KAG6639807.1"/>
    </source>
</evidence>
<protein>
    <recommendedName>
        <fullName evidence="13">Photosystem II cytochrome b559 N-terminal domain-containing protein</fullName>
    </recommendedName>
</protein>
<feature type="transmembrane region" description="Helical" evidence="12">
    <location>
        <begin position="37"/>
        <end position="55"/>
    </location>
</feature>
<dbReference type="GO" id="GO:0009767">
    <property type="term" value="P:photosynthetic electron transport chain"/>
    <property type="evidence" value="ECO:0007669"/>
    <property type="project" value="InterPro"/>
</dbReference>
<evidence type="ECO:0000256" key="11">
    <source>
        <dbReference type="ARBA" id="ARBA00023276"/>
    </source>
</evidence>
<comment type="subcellular location">
    <subcellularLocation>
        <location evidence="1">Membrane</location>
        <topology evidence="1">Single-pass membrane protein</topology>
    </subcellularLocation>
</comment>
<dbReference type="InterPro" id="IPR006216">
    <property type="entry name" value="PSII_cyt_b559_CS"/>
</dbReference>
<keyword evidence="8 12" id="KW-1133">Transmembrane helix</keyword>
<keyword evidence="5 12" id="KW-0812">Transmembrane</keyword>
<dbReference type="InterPro" id="IPR013081">
    <property type="entry name" value="PSII_cyt_b559_N"/>
</dbReference>
<keyword evidence="11" id="KW-0604">Photosystem II</keyword>
<accession>A0A8T1PFC6</accession>
<keyword evidence="9" id="KW-0408">Iron</keyword>
<dbReference type="Pfam" id="PF00283">
    <property type="entry name" value="Cytochrom_B559"/>
    <property type="match status" value="1"/>
</dbReference>
<evidence type="ECO:0000256" key="7">
    <source>
        <dbReference type="ARBA" id="ARBA00022982"/>
    </source>
</evidence>
<dbReference type="PANTHER" id="PTHR33391">
    <property type="entry name" value="CYTOCHROME B559 SUBUNIT BETA-RELATED"/>
    <property type="match status" value="1"/>
</dbReference>
<evidence type="ECO:0000256" key="10">
    <source>
        <dbReference type="ARBA" id="ARBA00023136"/>
    </source>
</evidence>
<dbReference type="EMBL" id="CM031818">
    <property type="protein sequence ID" value="KAG6639807.1"/>
    <property type="molecule type" value="Genomic_DNA"/>
</dbReference>
<evidence type="ECO:0000256" key="5">
    <source>
        <dbReference type="ARBA" id="ARBA00022692"/>
    </source>
</evidence>
<dbReference type="PANTHER" id="PTHR33391:SF19">
    <property type="entry name" value="CYTOCHROME B559 SUBUNIT ALPHA"/>
    <property type="match status" value="1"/>
</dbReference>
<evidence type="ECO:0000256" key="1">
    <source>
        <dbReference type="ARBA" id="ARBA00004167"/>
    </source>
</evidence>
<organism evidence="14 15">
    <name type="scientific">Carya illinoinensis</name>
    <name type="common">Pecan</name>
    <dbReference type="NCBI Taxonomy" id="32201"/>
    <lineage>
        <taxon>Eukaryota</taxon>
        <taxon>Viridiplantae</taxon>
        <taxon>Streptophyta</taxon>
        <taxon>Embryophyta</taxon>
        <taxon>Tracheophyta</taxon>
        <taxon>Spermatophyta</taxon>
        <taxon>Magnoliopsida</taxon>
        <taxon>eudicotyledons</taxon>
        <taxon>Gunneridae</taxon>
        <taxon>Pentapetalae</taxon>
        <taxon>rosids</taxon>
        <taxon>fabids</taxon>
        <taxon>Fagales</taxon>
        <taxon>Juglandaceae</taxon>
        <taxon>Carya</taxon>
    </lineage>
</organism>
<sequence>MKSISLSFLLYMNMELNLIRSKGKCSFAYIIASIRYWVIHSITVPSIFIASWLFINMGLAYDITGIKASVEFSEFFGTTQASTRESKVFALRQAPHRAK</sequence>
<dbReference type="GO" id="GO:0009539">
    <property type="term" value="C:photosystem II reaction center"/>
    <property type="evidence" value="ECO:0007669"/>
    <property type="project" value="InterPro"/>
</dbReference>
<dbReference type="GO" id="GO:0009536">
    <property type="term" value="C:plastid"/>
    <property type="evidence" value="ECO:0007669"/>
    <property type="project" value="UniProtKB-ARBA"/>
</dbReference>
<keyword evidence="4" id="KW-0349">Heme</keyword>
<keyword evidence="3" id="KW-0602">Photosynthesis</keyword>
<evidence type="ECO:0000259" key="13">
    <source>
        <dbReference type="Pfam" id="PF00283"/>
    </source>
</evidence>
<evidence type="ECO:0000256" key="9">
    <source>
        <dbReference type="ARBA" id="ARBA00023004"/>
    </source>
</evidence>
<evidence type="ECO:0000313" key="15">
    <source>
        <dbReference type="Proteomes" id="UP000811609"/>
    </source>
</evidence>
<dbReference type="AlphaFoldDB" id="A0A8T1PFC6"/>
<proteinExistence type="predicted"/>
<comment type="caution">
    <text evidence="14">The sequence shown here is derived from an EMBL/GenBank/DDBJ whole genome shotgun (WGS) entry which is preliminary data.</text>
</comment>
<gene>
    <name evidence="14" type="ORF">CIPAW_10G128200</name>
</gene>
<dbReference type="GO" id="GO:0046872">
    <property type="term" value="F:metal ion binding"/>
    <property type="evidence" value="ECO:0007669"/>
    <property type="project" value="UniProtKB-KW"/>
</dbReference>
<evidence type="ECO:0000256" key="6">
    <source>
        <dbReference type="ARBA" id="ARBA00022723"/>
    </source>
</evidence>
<dbReference type="GO" id="GO:0020037">
    <property type="term" value="F:heme binding"/>
    <property type="evidence" value="ECO:0007669"/>
    <property type="project" value="InterPro"/>
</dbReference>
<keyword evidence="15" id="KW-1185">Reference proteome</keyword>
<feature type="domain" description="Photosystem II cytochrome b559 N-terminal" evidence="13">
    <location>
        <begin position="26"/>
        <end position="50"/>
    </location>
</feature>
<evidence type="ECO:0000256" key="2">
    <source>
        <dbReference type="ARBA" id="ARBA00022448"/>
    </source>
</evidence>
<dbReference type="Proteomes" id="UP000811609">
    <property type="component" value="Chromosome 10"/>
</dbReference>
<keyword evidence="7" id="KW-0249">Electron transport</keyword>
<evidence type="ECO:0000256" key="12">
    <source>
        <dbReference type="SAM" id="Phobius"/>
    </source>
</evidence>
<dbReference type="PROSITE" id="PS00537">
    <property type="entry name" value="CYTOCHROME_B559"/>
    <property type="match status" value="1"/>
</dbReference>
<keyword evidence="6" id="KW-0479">Metal-binding</keyword>